<keyword evidence="8" id="KW-1185">Reference proteome</keyword>
<feature type="transmembrane region" description="Helical" evidence="5">
    <location>
        <begin position="95"/>
        <end position="117"/>
    </location>
</feature>
<dbReference type="Proteomes" id="UP000297447">
    <property type="component" value="Unassembled WGS sequence"/>
</dbReference>
<feature type="transmembrane region" description="Helical" evidence="5">
    <location>
        <begin position="68"/>
        <end position="89"/>
    </location>
</feature>
<evidence type="ECO:0000313" key="7">
    <source>
        <dbReference type="EMBL" id="TFD49113.1"/>
    </source>
</evidence>
<keyword evidence="3 5" id="KW-1133">Transmembrane helix</keyword>
<keyword evidence="2 5" id="KW-0812">Transmembrane</keyword>
<dbReference type="EMBL" id="SOHE01000052">
    <property type="protein sequence ID" value="TFD49113.1"/>
    <property type="molecule type" value="Genomic_DNA"/>
</dbReference>
<evidence type="ECO:0000313" key="8">
    <source>
        <dbReference type="Proteomes" id="UP000297447"/>
    </source>
</evidence>
<reference evidence="7 8" key="1">
    <citation type="submission" date="2019-03" db="EMBL/GenBank/DDBJ databases">
        <title>Genomics of glacier-inhabiting Cryobacterium strains.</title>
        <authorList>
            <person name="Liu Q."/>
            <person name="Xin Y.-H."/>
        </authorList>
    </citation>
    <scope>NUCLEOTIDE SEQUENCE [LARGE SCALE GENOMIC DNA]</scope>
    <source>
        <strain evidence="7 8">Hh14</strain>
    </source>
</reference>
<name>A0A4R8ZZ10_9MICO</name>
<feature type="transmembrane region" description="Helical" evidence="5">
    <location>
        <begin position="37"/>
        <end position="56"/>
    </location>
</feature>
<evidence type="ECO:0000256" key="4">
    <source>
        <dbReference type="ARBA" id="ARBA00023136"/>
    </source>
</evidence>
<dbReference type="OrthoDB" id="5191773at2"/>
<evidence type="ECO:0000256" key="2">
    <source>
        <dbReference type="ARBA" id="ARBA00022692"/>
    </source>
</evidence>
<comment type="subcellular location">
    <subcellularLocation>
        <location evidence="1">Membrane</location>
        <topology evidence="1">Multi-pass membrane protein</topology>
    </subcellularLocation>
</comment>
<dbReference type="InterPro" id="IPR007267">
    <property type="entry name" value="GtrA_DPMS_TM"/>
</dbReference>
<dbReference type="RefSeq" id="WP_134519778.1">
    <property type="nucleotide sequence ID" value="NZ_SOHE01000052.1"/>
</dbReference>
<evidence type="ECO:0000259" key="6">
    <source>
        <dbReference type="Pfam" id="PF04138"/>
    </source>
</evidence>
<feature type="transmembrane region" description="Helical" evidence="5">
    <location>
        <begin position="7"/>
        <end position="31"/>
    </location>
</feature>
<proteinExistence type="predicted"/>
<feature type="domain" description="GtrA/DPMS transmembrane" evidence="6">
    <location>
        <begin position="10"/>
        <end position="116"/>
    </location>
</feature>
<dbReference type="Pfam" id="PF04138">
    <property type="entry name" value="GtrA_DPMS_TM"/>
    <property type="match status" value="1"/>
</dbReference>
<evidence type="ECO:0000256" key="1">
    <source>
        <dbReference type="ARBA" id="ARBA00004141"/>
    </source>
</evidence>
<keyword evidence="4 5" id="KW-0472">Membrane</keyword>
<evidence type="ECO:0000256" key="5">
    <source>
        <dbReference type="SAM" id="Phobius"/>
    </source>
</evidence>
<dbReference type="AlphaFoldDB" id="A0A4R8ZZ10"/>
<comment type="caution">
    <text evidence="7">The sequence shown here is derived from an EMBL/GenBank/DDBJ whole genome shotgun (WGS) entry which is preliminary data.</text>
</comment>
<dbReference type="GO" id="GO:0000271">
    <property type="term" value="P:polysaccharide biosynthetic process"/>
    <property type="evidence" value="ECO:0007669"/>
    <property type="project" value="InterPro"/>
</dbReference>
<dbReference type="GO" id="GO:0016020">
    <property type="term" value="C:membrane"/>
    <property type="evidence" value="ECO:0007669"/>
    <property type="project" value="UniProtKB-SubCell"/>
</dbReference>
<evidence type="ECO:0000256" key="3">
    <source>
        <dbReference type="ARBA" id="ARBA00022989"/>
    </source>
</evidence>
<organism evidence="7 8">
    <name type="scientific">Cryobacterium frigoriphilum</name>
    <dbReference type="NCBI Taxonomy" id="1259150"/>
    <lineage>
        <taxon>Bacteria</taxon>
        <taxon>Bacillati</taxon>
        <taxon>Actinomycetota</taxon>
        <taxon>Actinomycetes</taxon>
        <taxon>Micrococcales</taxon>
        <taxon>Microbacteriaceae</taxon>
        <taxon>Cryobacterium</taxon>
    </lineage>
</organism>
<sequence length="123" mass="13458">MRQFLSFFGGSAVGLVIDLVGFALLVLAGLLPWQANAISSAIALTVVYFLVARFAFAARARVRTYLAFFAWYAANIVFFSGLIQLAVTLTDGPPLAFKLASIPLSFAANYLFTRVLFRPIDQE</sequence>
<accession>A0A4R8ZZ10</accession>
<gene>
    <name evidence="7" type="ORF">E3T55_11820</name>
</gene>
<protein>
    <recommendedName>
        <fullName evidence="6">GtrA/DPMS transmembrane domain-containing protein</fullName>
    </recommendedName>
</protein>